<comment type="caution">
    <text evidence="2">The sequence shown here is derived from an EMBL/GenBank/DDBJ whole genome shotgun (WGS) entry which is preliminary data.</text>
</comment>
<keyword evidence="1" id="KW-0812">Transmembrane</keyword>
<dbReference type="EMBL" id="ARYN01000010">
    <property type="protein sequence ID" value="ORL45196.1"/>
    <property type="molecule type" value="Genomic_DNA"/>
</dbReference>
<gene>
    <name evidence="2" type="ORF">IIF7_12112</name>
</gene>
<organism evidence="2 3">
    <name type="scientific">Zunongwangia atlantica 22II14-10F7</name>
    <dbReference type="NCBI Taxonomy" id="1185767"/>
    <lineage>
        <taxon>Bacteria</taxon>
        <taxon>Pseudomonadati</taxon>
        <taxon>Bacteroidota</taxon>
        <taxon>Flavobacteriia</taxon>
        <taxon>Flavobacteriales</taxon>
        <taxon>Flavobacteriaceae</taxon>
        <taxon>Zunongwangia</taxon>
    </lineage>
</organism>
<feature type="transmembrane region" description="Helical" evidence="1">
    <location>
        <begin position="139"/>
        <end position="162"/>
    </location>
</feature>
<dbReference type="RefSeq" id="WP_245801625.1">
    <property type="nucleotide sequence ID" value="NZ_ARYN01000010.1"/>
</dbReference>
<dbReference type="InterPro" id="IPR043742">
    <property type="entry name" value="DUF5687"/>
</dbReference>
<dbReference type="AlphaFoldDB" id="A0A1Y1T2G1"/>
<dbReference type="Pfam" id="PF18940">
    <property type="entry name" value="DUF5687"/>
    <property type="match status" value="1"/>
</dbReference>
<feature type="transmembrane region" description="Helical" evidence="1">
    <location>
        <begin position="424"/>
        <end position="443"/>
    </location>
</feature>
<proteinExistence type="predicted"/>
<feature type="transmembrane region" description="Helical" evidence="1">
    <location>
        <begin position="379"/>
        <end position="403"/>
    </location>
</feature>
<accession>A0A1Y1T2G1</accession>
<name>A0A1Y1T2G1_9FLAO</name>
<evidence type="ECO:0000256" key="1">
    <source>
        <dbReference type="SAM" id="Phobius"/>
    </source>
</evidence>
<feature type="transmembrane region" description="Helical" evidence="1">
    <location>
        <begin position="23"/>
        <end position="48"/>
    </location>
</feature>
<feature type="transmembrane region" description="Helical" evidence="1">
    <location>
        <begin position="281"/>
        <end position="302"/>
    </location>
</feature>
<dbReference type="Proteomes" id="UP000192746">
    <property type="component" value="Unassembled WGS sequence"/>
</dbReference>
<keyword evidence="3" id="KW-1185">Reference proteome</keyword>
<evidence type="ECO:0000313" key="2">
    <source>
        <dbReference type="EMBL" id="ORL45196.1"/>
    </source>
</evidence>
<feature type="transmembrane region" description="Helical" evidence="1">
    <location>
        <begin position="108"/>
        <end position="133"/>
    </location>
</feature>
<evidence type="ECO:0000313" key="3">
    <source>
        <dbReference type="Proteomes" id="UP000192746"/>
    </source>
</evidence>
<keyword evidence="1" id="KW-0472">Membrane</keyword>
<feature type="transmembrane region" description="Helical" evidence="1">
    <location>
        <begin position="174"/>
        <end position="190"/>
    </location>
</feature>
<protein>
    <submittedName>
        <fullName evidence="2">Uncharacterized protein</fullName>
    </submittedName>
</protein>
<feature type="transmembrane region" description="Helical" evidence="1">
    <location>
        <begin position="449"/>
        <end position="470"/>
    </location>
</feature>
<feature type="transmembrane region" description="Helical" evidence="1">
    <location>
        <begin position="349"/>
        <end position="373"/>
    </location>
</feature>
<feature type="transmembrane region" description="Helical" evidence="1">
    <location>
        <begin position="210"/>
        <end position="227"/>
    </location>
</feature>
<sequence length="494" mass="57055">MVGKLLSLEWKSFTRSASFGKSLGLKIFMIFLAVYFAVMFLFVGIGLYPILKEIYPDNDPILKLNEFILGWLAFELIFRFFMQSLPVVQIRPLLLQNIKKKKVVNFVLLKSLFSFYNILPLLIYVPFAVVIALKTDYTAVSMIGWAISVLFLSFSINFFNFLIKKKFAEDLKSFFPAIIVILVLAGLEYFEIVPVSEKFGVFLNYVLEMPYLAILPIILCLVFFVWVRNTLKKKFYLDAGLKTKQKEVKSQDFEWLKRFGDLATFLQLDMKLIWRNKRPKTTVYMSIIFLLYGLMFFTNSVYEGMPVMFVFAGIFISGIFMINFGQFVPSWDAAYYQMMMSQNIPMRKYLASKAALISFSIIILTILSTPYAYFGWNVLLIIFTCALYNLGINVPLLMFTGSFNKKRIDLEKSPFMNYQGTGAAQWLVAIPLLAVPLGIFYLFYKLFSFNIGLLVIGILGVIGILLRNYLMDKITIQYKKNKYAMIHGYKQTGD</sequence>
<keyword evidence="1" id="KW-1133">Transmembrane helix</keyword>
<dbReference type="STRING" id="1185767.IIF7_12112"/>
<reference evidence="2 3" key="1">
    <citation type="submission" date="2013-04" db="EMBL/GenBank/DDBJ databases">
        <title>Zunongwangia sp. 22II14-10F7 Genome Sequencing.</title>
        <authorList>
            <person name="Lai Q."/>
            <person name="Shao Z."/>
        </authorList>
    </citation>
    <scope>NUCLEOTIDE SEQUENCE [LARGE SCALE GENOMIC DNA]</scope>
    <source>
        <strain evidence="2 3">22II14-10F7</strain>
    </source>
</reference>
<feature type="transmembrane region" description="Helical" evidence="1">
    <location>
        <begin position="308"/>
        <end position="328"/>
    </location>
</feature>